<protein>
    <submittedName>
        <fullName evidence="4">Glycosyltransferase Family 1 protein</fullName>
    </submittedName>
</protein>
<accession>A0A397US17</accession>
<name>A0A397US17_9GLOM</name>
<gene>
    <name evidence="4" type="ORF">C2G38_2249407</name>
</gene>
<dbReference type="PANTHER" id="PTHR48043">
    <property type="entry name" value="EG:EG0003.4 PROTEIN-RELATED"/>
    <property type="match status" value="1"/>
</dbReference>
<dbReference type="PANTHER" id="PTHR48043:SF145">
    <property type="entry name" value="FI06409P-RELATED"/>
    <property type="match status" value="1"/>
</dbReference>
<dbReference type="Proteomes" id="UP000266673">
    <property type="component" value="Unassembled WGS sequence"/>
</dbReference>
<keyword evidence="2 4" id="KW-0808">Transferase</keyword>
<evidence type="ECO:0000256" key="2">
    <source>
        <dbReference type="ARBA" id="ARBA00022679"/>
    </source>
</evidence>
<keyword evidence="5" id="KW-1185">Reference proteome</keyword>
<evidence type="ECO:0000256" key="1">
    <source>
        <dbReference type="ARBA" id="ARBA00022676"/>
    </source>
</evidence>
<feature type="transmembrane region" description="Helical" evidence="3">
    <location>
        <begin position="553"/>
        <end position="573"/>
    </location>
</feature>
<dbReference type="EMBL" id="QKWP01001008">
    <property type="protein sequence ID" value="RIB12592.1"/>
    <property type="molecule type" value="Genomic_DNA"/>
</dbReference>
<keyword evidence="3" id="KW-0472">Membrane</keyword>
<dbReference type="Pfam" id="PF00201">
    <property type="entry name" value="UDPGT"/>
    <property type="match status" value="1"/>
</dbReference>
<proteinExistence type="predicted"/>
<evidence type="ECO:0000256" key="3">
    <source>
        <dbReference type="SAM" id="Phobius"/>
    </source>
</evidence>
<keyword evidence="1" id="KW-0328">Glycosyltransferase</keyword>
<sequence length="584" mass="66890">MIFLKNTGHVLFIVICIYCLFYDGISCVTENKNAAPRLEKRPMDIDRTGVPKQIFVGSFFGEWNQIRPMLEICKILVERGYNVTLIAPGDLLPTSEYPTINQISTGPSIESDATYQELYQKTFNRKQISGLRKLLVKKYLDYFETYQLAIKMIKPDLFFCNIFIINDICLDIAWSLKKPIVGFSSQMLGTPFIPYRSEVWYNCHVNMENESFINRFRCAIIEPIRSISEMLSSIEELNKLRSTLGIKPVYNPFERIKDSLVLVNTFFGLEVPHPLPPLVQEIGPVMQDKYPLITSKLSSFISSHSRILYISFNPNTFIRPETNLIILHAIVESIQNEIIDGAIWYSPSLSFNEEPISSTQITFSNRKSLSVSELLSNKHPDLHFTKFDSQFSILNQTNVKLFLTTGDITNSYESLYTGTPMLILPVSFDQLSNSEKLVGLGVALTLPNYFSTNHVVEKIFKILNDDILQKNLKKTKLLVRINSKRKHRAADLIEFVLHASSLIPLDNTVDDEDEDDYDDYGIIEMSGDYEGLLKEWITPDARMGFFKGMYLDIYGSFILIIVGALAFLLQRIWNCLKGVKHKQD</sequence>
<organism evidence="4 5">
    <name type="scientific">Gigaspora rosea</name>
    <dbReference type="NCBI Taxonomy" id="44941"/>
    <lineage>
        <taxon>Eukaryota</taxon>
        <taxon>Fungi</taxon>
        <taxon>Fungi incertae sedis</taxon>
        <taxon>Mucoromycota</taxon>
        <taxon>Glomeromycotina</taxon>
        <taxon>Glomeromycetes</taxon>
        <taxon>Diversisporales</taxon>
        <taxon>Gigasporaceae</taxon>
        <taxon>Gigaspora</taxon>
    </lineage>
</organism>
<dbReference type="Gene3D" id="3.40.50.2000">
    <property type="entry name" value="Glycogen Phosphorylase B"/>
    <property type="match status" value="2"/>
</dbReference>
<dbReference type="InterPro" id="IPR002213">
    <property type="entry name" value="UDP_glucos_trans"/>
</dbReference>
<dbReference type="InterPro" id="IPR050271">
    <property type="entry name" value="UDP-glycosyltransferase"/>
</dbReference>
<dbReference type="SUPFAM" id="SSF53756">
    <property type="entry name" value="UDP-Glycosyltransferase/glycogen phosphorylase"/>
    <property type="match status" value="1"/>
</dbReference>
<dbReference type="OrthoDB" id="5835829at2759"/>
<evidence type="ECO:0000313" key="5">
    <source>
        <dbReference type="Proteomes" id="UP000266673"/>
    </source>
</evidence>
<evidence type="ECO:0000313" key="4">
    <source>
        <dbReference type="EMBL" id="RIB12592.1"/>
    </source>
</evidence>
<reference evidence="4 5" key="1">
    <citation type="submission" date="2018-06" db="EMBL/GenBank/DDBJ databases">
        <title>Comparative genomics reveals the genomic features of Rhizophagus irregularis, R. cerebriforme, R. diaphanum and Gigaspora rosea, and their symbiotic lifestyle signature.</title>
        <authorList>
            <person name="Morin E."/>
            <person name="San Clemente H."/>
            <person name="Chen E.C.H."/>
            <person name="De La Providencia I."/>
            <person name="Hainaut M."/>
            <person name="Kuo A."/>
            <person name="Kohler A."/>
            <person name="Murat C."/>
            <person name="Tang N."/>
            <person name="Roy S."/>
            <person name="Loubradou J."/>
            <person name="Henrissat B."/>
            <person name="Grigoriev I.V."/>
            <person name="Corradi N."/>
            <person name="Roux C."/>
            <person name="Martin F.M."/>
        </authorList>
    </citation>
    <scope>NUCLEOTIDE SEQUENCE [LARGE SCALE GENOMIC DNA]</scope>
    <source>
        <strain evidence="4 5">DAOM 194757</strain>
    </source>
</reference>
<keyword evidence="3" id="KW-1133">Transmembrane helix</keyword>
<keyword evidence="3" id="KW-0812">Transmembrane</keyword>
<dbReference type="GO" id="GO:0008194">
    <property type="term" value="F:UDP-glycosyltransferase activity"/>
    <property type="evidence" value="ECO:0007669"/>
    <property type="project" value="InterPro"/>
</dbReference>
<dbReference type="AlphaFoldDB" id="A0A397US17"/>
<feature type="transmembrane region" description="Helical" evidence="3">
    <location>
        <begin position="7"/>
        <end position="25"/>
    </location>
</feature>
<comment type="caution">
    <text evidence="4">The sequence shown here is derived from an EMBL/GenBank/DDBJ whole genome shotgun (WGS) entry which is preliminary data.</text>
</comment>